<keyword evidence="6" id="KW-1185">Reference proteome</keyword>
<keyword evidence="1" id="KW-0328">Glycosyltransferase</keyword>
<dbReference type="Pfam" id="PF00534">
    <property type="entry name" value="Glycos_transf_1"/>
    <property type="match status" value="1"/>
</dbReference>
<organism evidence="5 6">
    <name type="scientific">Homoserinimonas hongtaonis</name>
    <dbReference type="NCBI Taxonomy" id="2079791"/>
    <lineage>
        <taxon>Bacteria</taxon>
        <taxon>Bacillati</taxon>
        <taxon>Actinomycetota</taxon>
        <taxon>Actinomycetes</taxon>
        <taxon>Micrococcales</taxon>
        <taxon>Microbacteriaceae</taxon>
        <taxon>Homoserinimonas</taxon>
    </lineage>
</organism>
<evidence type="ECO:0000259" key="4">
    <source>
        <dbReference type="Pfam" id="PF13439"/>
    </source>
</evidence>
<dbReference type="GO" id="GO:0009103">
    <property type="term" value="P:lipopolysaccharide biosynthetic process"/>
    <property type="evidence" value="ECO:0007669"/>
    <property type="project" value="TreeGrafter"/>
</dbReference>
<protein>
    <submittedName>
        <fullName evidence="5">Glycosyl transferase family 1</fullName>
    </submittedName>
</protein>
<dbReference type="InterPro" id="IPR001296">
    <property type="entry name" value="Glyco_trans_1"/>
</dbReference>
<evidence type="ECO:0000256" key="2">
    <source>
        <dbReference type="ARBA" id="ARBA00022679"/>
    </source>
</evidence>
<evidence type="ECO:0000256" key="1">
    <source>
        <dbReference type="ARBA" id="ARBA00022676"/>
    </source>
</evidence>
<proteinExistence type="predicted"/>
<dbReference type="Pfam" id="PF13439">
    <property type="entry name" value="Glyco_transf_4"/>
    <property type="match status" value="1"/>
</dbReference>
<keyword evidence="2 5" id="KW-0808">Transferase</keyword>
<dbReference type="PANTHER" id="PTHR46401">
    <property type="entry name" value="GLYCOSYLTRANSFERASE WBBK-RELATED"/>
    <property type="match status" value="1"/>
</dbReference>
<sequence>MLKRPSNSGGSPVHVLLDCTAIPANRGGVGRYIEGILTGWNESEAAGQAVPDITIVTHAEDAEPLGGLYPAARVVTVPRSLRSTGRRLLWEQWGLPRLAKQLGIDVIHSPHYTYPIFTRAKRVVTLHDATFFSDPEVHSAVKVRFFRLWTRLAWSRADAIIVPSQATHDEIRRFIGQPRAAIHVALHGVDRTIFHPPAIEELQAFRREQGISTDESWIAFLGTIEPRKNVPNLIRANALLSETLGDEAPTLLIAGGRGWDATAADMLDEAPSHPEWRTRELGYLPLDQLRCLLGGAAVVVYPSSAEGFGLPVLEAMATGTAVLTTRRLALPEVGGDAVAYCEPDTDSLIESLTMLLTSDTSKLRAAALARAGTLSWRSSAEIHTATYRSVLSSEVTTGD</sequence>
<gene>
    <name evidence="5" type="ORF">DF220_11645</name>
</gene>
<dbReference type="RefSeq" id="WP_108998310.1">
    <property type="nucleotide sequence ID" value="NZ_QEEX01000002.1"/>
</dbReference>
<dbReference type="AlphaFoldDB" id="A0A2U1SWN9"/>
<dbReference type="SUPFAM" id="SSF53756">
    <property type="entry name" value="UDP-Glycosyltransferase/glycogen phosphorylase"/>
    <property type="match status" value="1"/>
</dbReference>
<dbReference type="CDD" id="cd03809">
    <property type="entry name" value="GT4_MtfB-like"/>
    <property type="match status" value="1"/>
</dbReference>
<name>A0A2U1SWN9_9MICO</name>
<evidence type="ECO:0000313" key="5">
    <source>
        <dbReference type="EMBL" id="PWB96040.1"/>
    </source>
</evidence>
<accession>A0A2U1SWN9</accession>
<dbReference type="EMBL" id="QEEX01000002">
    <property type="protein sequence ID" value="PWB96040.1"/>
    <property type="molecule type" value="Genomic_DNA"/>
</dbReference>
<dbReference type="PANTHER" id="PTHR46401:SF2">
    <property type="entry name" value="GLYCOSYLTRANSFERASE WBBK-RELATED"/>
    <property type="match status" value="1"/>
</dbReference>
<feature type="domain" description="Glycosyltransferase subfamily 4-like N-terminal" evidence="4">
    <location>
        <begin position="27"/>
        <end position="190"/>
    </location>
</feature>
<feature type="domain" description="Glycosyl transferase family 1" evidence="3">
    <location>
        <begin position="204"/>
        <end position="364"/>
    </location>
</feature>
<evidence type="ECO:0000313" key="6">
    <source>
        <dbReference type="Proteomes" id="UP000244978"/>
    </source>
</evidence>
<dbReference type="Gene3D" id="3.40.50.2000">
    <property type="entry name" value="Glycogen Phosphorylase B"/>
    <property type="match status" value="2"/>
</dbReference>
<comment type="caution">
    <text evidence="5">The sequence shown here is derived from an EMBL/GenBank/DDBJ whole genome shotgun (WGS) entry which is preliminary data.</text>
</comment>
<dbReference type="Proteomes" id="UP000244978">
    <property type="component" value="Unassembled WGS sequence"/>
</dbReference>
<dbReference type="GO" id="GO:0016757">
    <property type="term" value="F:glycosyltransferase activity"/>
    <property type="evidence" value="ECO:0007669"/>
    <property type="project" value="UniProtKB-KW"/>
</dbReference>
<dbReference type="InterPro" id="IPR028098">
    <property type="entry name" value="Glyco_trans_4-like_N"/>
</dbReference>
<evidence type="ECO:0000259" key="3">
    <source>
        <dbReference type="Pfam" id="PF00534"/>
    </source>
</evidence>
<reference evidence="6" key="1">
    <citation type="submission" date="2018-04" db="EMBL/GenBank/DDBJ databases">
        <authorList>
            <person name="Liu S."/>
            <person name="Wang Z."/>
            <person name="Li J."/>
        </authorList>
    </citation>
    <scope>NUCLEOTIDE SEQUENCE [LARGE SCALE GENOMIC DNA]</scope>
    <source>
        <strain evidence="6">S1194</strain>
    </source>
</reference>